<dbReference type="PROSITE" id="PS51257">
    <property type="entry name" value="PROKAR_LIPOPROTEIN"/>
    <property type="match status" value="1"/>
</dbReference>
<dbReference type="Pfam" id="PF01344">
    <property type="entry name" value="Kelch_1"/>
    <property type="match status" value="1"/>
</dbReference>
<dbReference type="SUPFAM" id="SSF117281">
    <property type="entry name" value="Kelch motif"/>
    <property type="match status" value="1"/>
</dbReference>
<dbReference type="InterPro" id="IPR006652">
    <property type="entry name" value="Kelch_1"/>
</dbReference>
<accession>A0A9D2CV03</accession>
<evidence type="ECO:0000313" key="3">
    <source>
        <dbReference type="EMBL" id="HIZ00695.1"/>
    </source>
</evidence>
<name>A0A9D2CV03_9BACE</name>
<organism evidence="3 4">
    <name type="scientific">Candidatus Bacteroides merdipullorum</name>
    <dbReference type="NCBI Taxonomy" id="2838474"/>
    <lineage>
        <taxon>Bacteria</taxon>
        <taxon>Pseudomonadati</taxon>
        <taxon>Bacteroidota</taxon>
        <taxon>Bacteroidia</taxon>
        <taxon>Bacteroidales</taxon>
        <taxon>Bacteroidaceae</taxon>
        <taxon>Bacteroides</taxon>
    </lineage>
</organism>
<dbReference type="AlphaFoldDB" id="A0A9D2CV03"/>
<keyword evidence="2" id="KW-0677">Repeat</keyword>
<dbReference type="PANTHER" id="PTHR45632:SF3">
    <property type="entry name" value="KELCH-LIKE PROTEIN 32"/>
    <property type="match status" value="1"/>
</dbReference>
<dbReference type="Gene3D" id="2.120.10.80">
    <property type="entry name" value="Kelch-type beta propeller"/>
    <property type="match status" value="2"/>
</dbReference>
<dbReference type="Proteomes" id="UP000824023">
    <property type="component" value="Unassembled WGS sequence"/>
</dbReference>
<keyword evidence="1" id="KW-0880">Kelch repeat</keyword>
<dbReference type="PANTHER" id="PTHR45632">
    <property type="entry name" value="LD33804P"/>
    <property type="match status" value="1"/>
</dbReference>
<reference evidence="3" key="1">
    <citation type="journal article" date="2021" name="PeerJ">
        <title>Extensive microbial diversity within the chicken gut microbiome revealed by metagenomics and culture.</title>
        <authorList>
            <person name="Gilroy R."/>
            <person name="Ravi A."/>
            <person name="Getino M."/>
            <person name="Pursley I."/>
            <person name="Horton D.L."/>
            <person name="Alikhan N.F."/>
            <person name="Baker D."/>
            <person name="Gharbi K."/>
            <person name="Hall N."/>
            <person name="Watson M."/>
            <person name="Adriaenssens E.M."/>
            <person name="Foster-Nyarko E."/>
            <person name="Jarju S."/>
            <person name="Secka A."/>
            <person name="Antonio M."/>
            <person name="Oren A."/>
            <person name="Chaudhuri R.R."/>
            <person name="La Ragione R."/>
            <person name="Hildebrand F."/>
            <person name="Pallen M.J."/>
        </authorList>
    </citation>
    <scope>NUCLEOTIDE SEQUENCE</scope>
    <source>
        <strain evidence="3">ChiHjej12B11-24981</strain>
    </source>
</reference>
<evidence type="ECO:0000313" key="4">
    <source>
        <dbReference type="Proteomes" id="UP000824023"/>
    </source>
</evidence>
<proteinExistence type="predicted"/>
<sequence>MKQTFGGIVLMALACLPAGCTDDDEYTQGQWIRRSDFDGVARCNASSFTIDGKGYLCCGYRGSNRDLLKDAWAYDIEGNYWTQCADMPDEAQGRHSAAAFALNGKGYVTTGALKDEPEYLADTWEYDPTTDTWTQKDDFAGGMRYGALAFSVGGYGYVGTGYDDNYLKDIYRFDPNAASGSQWQIVNGFEGSKRVYGTAFVIDDVAYIGFGTNNNSYVTDFYKFDGSTWTRLRDIADTNDDEDYDDDYAITRSQTVSFVIDGRGYIATGDRSGVTSDYWMYNPDEDLWYGDADDDYTPLTNVHYGTGGSSRKQAVSFSTGTRGFVLTGSSGTSYFDDVYELLPYEQEDD</sequence>
<gene>
    <name evidence="3" type="ORF">H9819_00355</name>
</gene>
<evidence type="ECO:0000256" key="2">
    <source>
        <dbReference type="ARBA" id="ARBA00022737"/>
    </source>
</evidence>
<evidence type="ECO:0000256" key="1">
    <source>
        <dbReference type="ARBA" id="ARBA00022441"/>
    </source>
</evidence>
<reference evidence="3" key="2">
    <citation type="submission" date="2021-04" db="EMBL/GenBank/DDBJ databases">
        <authorList>
            <person name="Gilroy R."/>
        </authorList>
    </citation>
    <scope>NUCLEOTIDE SEQUENCE</scope>
    <source>
        <strain evidence="3">ChiHjej12B11-24981</strain>
    </source>
</reference>
<dbReference type="EMBL" id="DXCK01000006">
    <property type="protein sequence ID" value="HIZ00695.1"/>
    <property type="molecule type" value="Genomic_DNA"/>
</dbReference>
<comment type="caution">
    <text evidence="3">The sequence shown here is derived from an EMBL/GenBank/DDBJ whole genome shotgun (WGS) entry which is preliminary data.</text>
</comment>
<dbReference type="InterPro" id="IPR015915">
    <property type="entry name" value="Kelch-typ_b-propeller"/>
</dbReference>
<protein>
    <submittedName>
        <fullName evidence="3">Galactose oxidase</fullName>
    </submittedName>
</protein>